<evidence type="ECO:0000313" key="2">
    <source>
        <dbReference type="EnsemblMetazoa" id="XP_019863167.1"/>
    </source>
</evidence>
<name>A0AAN0K1X6_AMPQE</name>
<sequence length="305" mass="35158">MQVFIFCLVALALLVHISDYWSGMAFIRLVNTSVLSDSKILLPWSIIRLNDEAITIEEFYRDCVEPRLEGNHFQVSSAYVGQDRNSLDLVDELSLPVLSVVSLFGPFLRYLVVSTSPSPVHNDVSTHNSTLLTVQAYSVNERTRKDKLFNDIVSFLASSSVSFEESEFDDGKQLLVLLRDIFWYIDGHHHVFEQRAKEIPPVFSFLVGYNVPQLSKHRKRLTMNISSDQLQAYSLKLSTFLSKPYWNRPPWVSLKPHFFALMESLSSYSEYLFRKNKYMKLNHRSPTPIREVARNIHTTVCGTLQ</sequence>
<keyword evidence="1" id="KW-0732">Signal</keyword>
<evidence type="ECO:0000313" key="3">
    <source>
        <dbReference type="Proteomes" id="UP000007879"/>
    </source>
</evidence>
<accession>A0AAN0K1X6</accession>
<evidence type="ECO:0000256" key="1">
    <source>
        <dbReference type="SAM" id="SignalP"/>
    </source>
</evidence>
<dbReference type="KEGG" id="aqu:109592033"/>
<dbReference type="RefSeq" id="XP_019863167.1">
    <property type="nucleotide sequence ID" value="XM_020007608.1"/>
</dbReference>
<feature type="signal peptide" evidence="1">
    <location>
        <begin position="1"/>
        <end position="20"/>
    </location>
</feature>
<dbReference type="Proteomes" id="UP000007879">
    <property type="component" value="Unassembled WGS sequence"/>
</dbReference>
<keyword evidence="3" id="KW-1185">Reference proteome</keyword>
<feature type="chain" id="PRO_5042901530" evidence="1">
    <location>
        <begin position="21"/>
        <end position="305"/>
    </location>
</feature>
<dbReference type="EnsemblMetazoa" id="XM_020007608.1">
    <property type="protein sequence ID" value="XP_019863167.1"/>
    <property type="gene ID" value="LOC109592033"/>
</dbReference>
<protein>
    <submittedName>
        <fullName evidence="2">Uncharacterized protein</fullName>
    </submittedName>
</protein>
<organism evidence="2 3">
    <name type="scientific">Amphimedon queenslandica</name>
    <name type="common">Sponge</name>
    <dbReference type="NCBI Taxonomy" id="400682"/>
    <lineage>
        <taxon>Eukaryota</taxon>
        <taxon>Metazoa</taxon>
        <taxon>Porifera</taxon>
        <taxon>Demospongiae</taxon>
        <taxon>Heteroscleromorpha</taxon>
        <taxon>Haplosclerida</taxon>
        <taxon>Niphatidae</taxon>
        <taxon>Amphimedon</taxon>
    </lineage>
</organism>
<proteinExistence type="predicted"/>
<dbReference type="AlphaFoldDB" id="A0AAN0K1X6"/>
<dbReference type="GeneID" id="109592033"/>
<reference evidence="2" key="2">
    <citation type="submission" date="2024-06" db="UniProtKB">
        <authorList>
            <consortium name="EnsemblMetazoa"/>
        </authorList>
    </citation>
    <scope>IDENTIFICATION</scope>
</reference>
<reference evidence="3" key="1">
    <citation type="journal article" date="2010" name="Nature">
        <title>The Amphimedon queenslandica genome and the evolution of animal complexity.</title>
        <authorList>
            <person name="Srivastava M."/>
            <person name="Simakov O."/>
            <person name="Chapman J."/>
            <person name="Fahey B."/>
            <person name="Gauthier M.E."/>
            <person name="Mitros T."/>
            <person name="Richards G.S."/>
            <person name="Conaco C."/>
            <person name="Dacre M."/>
            <person name="Hellsten U."/>
            <person name="Larroux C."/>
            <person name="Putnam N.H."/>
            <person name="Stanke M."/>
            <person name="Adamska M."/>
            <person name="Darling A."/>
            <person name="Degnan S.M."/>
            <person name="Oakley T.H."/>
            <person name="Plachetzki D.C."/>
            <person name="Zhai Y."/>
            <person name="Adamski M."/>
            <person name="Calcino A."/>
            <person name="Cummins S.F."/>
            <person name="Goodstein D.M."/>
            <person name="Harris C."/>
            <person name="Jackson D.J."/>
            <person name="Leys S.P."/>
            <person name="Shu S."/>
            <person name="Woodcroft B.J."/>
            <person name="Vervoort M."/>
            <person name="Kosik K.S."/>
            <person name="Manning G."/>
            <person name="Degnan B.M."/>
            <person name="Rokhsar D.S."/>
        </authorList>
    </citation>
    <scope>NUCLEOTIDE SEQUENCE [LARGE SCALE GENOMIC DNA]</scope>
</reference>